<feature type="transmembrane region" description="Helical" evidence="5">
    <location>
        <begin position="381"/>
        <end position="402"/>
    </location>
</feature>
<feature type="transmembrane region" description="Helical" evidence="5">
    <location>
        <begin position="349"/>
        <end position="369"/>
    </location>
</feature>
<dbReference type="AlphaFoldDB" id="A0AAN9BGB0"/>
<dbReference type="GO" id="GO:0016020">
    <property type="term" value="C:membrane"/>
    <property type="evidence" value="ECO:0007669"/>
    <property type="project" value="UniProtKB-SubCell"/>
</dbReference>
<name>A0AAN9BGB0_9CAEN</name>
<dbReference type="CDD" id="cd17317">
    <property type="entry name" value="MFS_SLC22"/>
    <property type="match status" value="1"/>
</dbReference>
<evidence type="ECO:0000256" key="3">
    <source>
        <dbReference type="ARBA" id="ARBA00022989"/>
    </source>
</evidence>
<evidence type="ECO:0000313" key="8">
    <source>
        <dbReference type="Proteomes" id="UP001374579"/>
    </source>
</evidence>
<accession>A0AAN9BGB0</accession>
<keyword evidence="4 5" id="KW-0472">Membrane</keyword>
<dbReference type="InterPro" id="IPR020846">
    <property type="entry name" value="MFS_dom"/>
</dbReference>
<dbReference type="Gene3D" id="1.20.1250.20">
    <property type="entry name" value="MFS general substrate transporter like domains"/>
    <property type="match status" value="1"/>
</dbReference>
<keyword evidence="8" id="KW-1185">Reference proteome</keyword>
<feature type="transmembrane region" description="Helical" evidence="5">
    <location>
        <begin position="414"/>
        <end position="432"/>
    </location>
</feature>
<keyword evidence="2 5" id="KW-0812">Transmembrane</keyword>
<gene>
    <name evidence="7" type="ORF">V1264_016967</name>
</gene>
<feature type="transmembrane region" description="Helical" evidence="5">
    <location>
        <begin position="473"/>
        <end position="493"/>
    </location>
</feature>
<dbReference type="Pfam" id="PF00083">
    <property type="entry name" value="Sugar_tr"/>
    <property type="match status" value="1"/>
</dbReference>
<comment type="subcellular location">
    <subcellularLocation>
        <location evidence="1">Membrane</location>
        <topology evidence="1">Multi-pass membrane protein</topology>
    </subcellularLocation>
</comment>
<evidence type="ECO:0000259" key="6">
    <source>
        <dbReference type="PROSITE" id="PS50850"/>
    </source>
</evidence>
<dbReference type="PANTHER" id="PTHR24064">
    <property type="entry name" value="SOLUTE CARRIER FAMILY 22 MEMBER"/>
    <property type="match status" value="1"/>
</dbReference>
<evidence type="ECO:0000256" key="5">
    <source>
        <dbReference type="SAM" id="Phobius"/>
    </source>
</evidence>
<comment type="caution">
    <text evidence="7">The sequence shown here is derived from an EMBL/GenBank/DDBJ whole genome shotgun (WGS) entry which is preliminary data.</text>
</comment>
<protein>
    <recommendedName>
        <fullName evidence="6">Major facilitator superfamily (MFS) profile domain-containing protein</fullName>
    </recommendedName>
</protein>
<feature type="transmembrane region" description="Helical" evidence="5">
    <location>
        <begin position="243"/>
        <end position="266"/>
    </location>
</feature>
<feature type="domain" description="Major facilitator superfamily (MFS) profile" evidence="6">
    <location>
        <begin position="110"/>
        <end position="531"/>
    </location>
</feature>
<feature type="transmembrane region" description="Helical" evidence="5">
    <location>
        <begin position="211"/>
        <end position="231"/>
    </location>
</feature>
<dbReference type="SUPFAM" id="SSF103473">
    <property type="entry name" value="MFS general substrate transporter"/>
    <property type="match status" value="1"/>
</dbReference>
<feature type="transmembrane region" description="Helical" evidence="5">
    <location>
        <begin position="505"/>
        <end position="526"/>
    </location>
</feature>
<proteinExistence type="predicted"/>
<feature type="transmembrane region" description="Helical" evidence="5">
    <location>
        <begin position="272"/>
        <end position="290"/>
    </location>
</feature>
<sequence>MVAAKEDAPKVTSETSTFDDAITTLGDFGRYQRRVFFLVCLLPVSCGIQALLTVFTLATPDFRCALPELPNDTYSEAGTFHEELLNLSIPWDVDNDDKPMRSQCLLYRNRNQSAPPGELFANRSTSSCHSWVYDHSTFTSTFIEQADLVCDKREYHANADMIYMVGLLVGSIVMGVVSDRFGRKTALMICVVLIMGTSIGTAFASSYAAFVTLRFFIGIGGMGIFLSAYTLGLEMVGRSVRTVAGSALQMFWPVGLFLMTGVAYGVRDWRHLQLALSCPSALFLAYAFLINESPRWLVSRGRHDEANVILNKVATVNGVPAPPTVGGSDEKQEMKNENPLRMFTNKTTLIRTLIIFVNWVVVTMVYYGLSLNVGSLGGNIYLNNFLSSLAELIGYCVALAGLDRLGRKVMHCGSMILGGVACLATMLPVMYGGESKDWILVALSNVGKLGASSAFSIIYLFSAELYPTVARNSLMGASSMVARIGGIASPYIAQLNVIVGGDLGAALPLVIFGGSALAAGLLALFLPETLNRPLPESIDDAINYGKETKEGPPKASYTNIAFTI</sequence>
<feature type="transmembrane region" description="Helical" evidence="5">
    <location>
        <begin position="35"/>
        <end position="58"/>
    </location>
</feature>
<dbReference type="GO" id="GO:0022857">
    <property type="term" value="F:transmembrane transporter activity"/>
    <property type="evidence" value="ECO:0007669"/>
    <property type="project" value="InterPro"/>
</dbReference>
<evidence type="ECO:0000256" key="2">
    <source>
        <dbReference type="ARBA" id="ARBA00022692"/>
    </source>
</evidence>
<dbReference type="PROSITE" id="PS50850">
    <property type="entry name" value="MFS"/>
    <property type="match status" value="1"/>
</dbReference>
<dbReference type="InterPro" id="IPR005828">
    <property type="entry name" value="MFS_sugar_transport-like"/>
</dbReference>
<keyword evidence="3 5" id="KW-1133">Transmembrane helix</keyword>
<dbReference type="InterPro" id="IPR036259">
    <property type="entry name" value="MFS_trans_sf"/>
</dbReference>
<evidence type="ECO:0000313" key="7">
    <source>
        <dbReference type="EMBL" id="KAK7105608.1"/>
    </source>
</evidence>
<evidence type="ECO:0000256" key="4">
    <source>
        <dbReference type="ARBA" id="ARBA00023136"/>
    </source>
</evidence>
<feature type="transmembrane region" description="Helical" evidence="5">
    <location>
        <begin position="161"/>
        <end position="178"/>
    </location>
</feature>
<dbReference type="Proteomes" id="UP001374579">
    <property type="component" value="Unassembled WGS sequence"/>
</dbReference>
<organism evidence="7 8">
    <name type="scientific">Littorina saxatilis</name>
    <dbReference type="NCBI Taxonomy" id="31220"/>
    <lineage>
        <taxon>Eukaryota</taxon>
        <taxon>Metazoa</taxon>
        <taxon>Spiralia</taxon>
        <taxon>Lophotrochozoa</taxon>
        <taxon>Mollusca</taxon>
        <taxon>Gastropoda</taxon>
        <taxon>Caenogastropoda</taxon>
        <taxon>Littorinimorpha</taxon>
        <taxon>Littorinoidea</taxon>
        <taxon>Littorinidae</taxon>
        <taxon>Littorina</taxon>
    </lineage>
</organism>
<feature type="transmembrane region" description="Helical" evidence="5">
    <location>
        <begin position="185"/>
        <end position="205"/>
    </location>
</feature>
<dbReference type="InterPro" id="IPR005829">
    <property type="entry name" value="Sugar_transporter_CS"/>
</dbReference>
<dbReference type="PROSITE" id="PS00216">
    <property type="entry name" value="SUGAR_TRANSPORT_1"/>
    <property type="match status" value="1"/>
</dbReference>
<dbReference type="EMBL" id="JBAMIC010000007">
    <property type="protein sequence ID" value="KAK7105608.1"/>
    <property type="molecule type" value="Genomic_DNA"/>
</dbReference>
<reference evidence="7 8" key="1">
    <citation type="submission" date="2024-02" db="EMBL/GenBank/DDBJ databases">
        <title>Chromosome-scale genome assembly of the rough periwinkle Littorina saxatilis.</title>
        <authorList>
            <person name="De Jode A."/>
            <person name="Faria R."/>
            <person name="Formenti G."/>
            <person name="Sims Y."/>
            <person name="Smith T.P."/>
            <person name="Tracey A."/>
            <person name="Wood J.M.D."/>
            <person name="Zagrodzka Z.B."/>
            <person name="Johannesson K."/>
            <person name="Butlin R.K."/>
            <person name="Leder E.H."/>
        </authorList>
    </citation>
    <scope>NUCLEOTIDE SEQUENCE [LARGE SCALE GENOMIC DNA]</scope>
    <source>
        <strain evidence="7">Snail1</strain>
        <tissue evidence="7">Muscle</tissue>
    </source>
</reference>
<evidence type="ECO:0000256" key="1">
    <source>
        <dbReference type="ARBA" id="ARBA00004141"/>
    </source>
</evidence>
<feature type="transmembrane region" description="Helical" evidence="5">
    <location>
        <begin position="438"/>
        <end position="461"/>
    </location>
</feature>